<dbReference type="Proteomes" id="UP000598174">
    <property type="component" value="Unassembled WGS sequence"/>
</dbReference>
<reference evidence="1" key="1">
    <citation type="submission" date="2021-01" db="EMBL/GenBank/DDBJ databases">
        <title>Whole genome shotgun sequence of Actinoplanes ferrugineus NBRC 15555.</title>
        <authorList>
            <person name="Komaki H."/>
            <person name="Tamura T."/>
        </authorList>
    </citation>
    <scope>NUCLEOTIDE SEQUENCE</scope>
    <source>
        <strain evidence="1">NBRC 15555</strain>
    </source>
</reference>
<keyword evidence="2" id="KW-1185">Reference proteome</keyword>
<evidence type="ECO:0000313" key="1">
    <source>
        <dbReference type="EMBL" id="GIE12503.1"/>
    </source>
</evidence>
<organism evidence="1 2">
    <name type="scientific">Paractinoplanes ferrugineus</name>
    <dbReference type="NCBI Taxonomy" id="113564"/>
    <lineage>
        <taxon>Bacteria</taxon>
        <taxon>Bacillati</taxon>
        <taxon>Actinomycetota</taxon>
        <taxon>Actinomycetes</taxon>
        <taxon>Micromonosporales</taxon>
        <taxon>Micromonosporaceae</taxon>
        <taxon>Paractinoplanes</taxon>
    </lineage>
</organism>
<protein>
    <submittedName>
        <fullName evidence="1">Uncharacterized protein</fullName>
    </submittedName>
</protein>
<evidence type="ECO:0000313" key="2">
    <source>
        <dbReference type="Proteomes" id="UP000598174"/>
    </source>
</evidence>
<accession>A0A919J237</accession>
<comment type="caution">
    <text evidence="1">The sequence shown here is derived from an EMBL/GenBank/DDBJ whole genome shotgun (WGS) entry which is preliminary data.</text>
</comment>
<dbReference type="AlphaFoldDB" id="A0A919J237"/>
<name>A0A919J237_9ACTN</name>
<gene>
    <name evidence="1" type="ORF">Afe05nite_43430</name>
</gene>
<dbReference type="EMBL" id="BOMM01000039">
    <property type="protein sequence ID" value="GIE12503.1"/>
    <property type="molecule type" value="Genomic_DNA"/>
</dbReference>
<proteinExistence type="predicted"/>
<sequence length="96" mass="9949">MGHVPIEHTGVDAPVPAGPTVVELSRRARLAVTDAQQLIEAAIDAGWDNPDGFEGADPHAAVDAALWLWTRQTSALPGVAVLADGGEAGFVPDDEK</sequence>